<evidence type="ECO:0000313" key="1">
    <source>
        <dbReference type="EMBL" id="KKL73579.1"/>
    </source>
</evidence>
<dbReference type="AlphaFoldDB" id="A0A0F9EHX2"/>
<reference evidence="1" key="1">
    <citation type="journal article" date="2015" name="Nature">
        <title>Complex archaea that bridge the gap between prokaryotes and eukaryotes.</title>
        <authorList>
            <person name="Spang A."/>
            <person name="Saw J.H."/>
            <person name="Jorgensen S.L."/>
            <person name="Zaremba-Niedzwiedzka K."/>
            <person name="Martijn J."/>
            <person name="Lind A.E."/>
            <person name="van Eijk R."/>
            <person name="Schleper C."/>
            <person name="Guy L."/>
            <person name="Ettema T.J."/>
        </authorList>
    </citation>
    <scope>NUCLEOTIDE SEQUENCE</scope>
</reference>
<organism evidence="1">
    <name type="scientific">marine sediment metagenome</name>
    <dbReference type="NCBI Taxonomy" id="412755"/>
    <lineage>
        <taxon>unclassified sequences</taxon>
        <taxon>metagenomes</taxon>
        <taxon>ecological metagenomes</taxon>
    </lineage>
</organism>
<gene>
    <name evidence="1" type="ORF">LCGC14_2073500</name>
</gene>
<sequence>LRNVYITYKSASALQVNFYTENNTTAVLTDTIPASAVMTTYKLSPKVRAKKLTIEITEDFTDFLITAETADDYSYLITRRSGGISPITEIAKVRLIHDVQ</sequence>
<protein>
    <submittedName>
        <fullName evidence="1">Uncharacterized protein</fullName>
    </submittedName>
</protein>
<proteinExistence type="predicted"/>
<dbReference type="EMBL" id="LAZR01024917">
    <property type="protein sequence ID" value="KKL73579.1"/>
    <property type="molecule type" value="Genomic_DNA"/>
</dbReference>
<feature type="non-terminal residue" evidence="1">
    <location>
        <position position="1"/>
    </location>
</feature>
<accession>A0A0F9EHX2</accession>
<name>A0A0F9EHX2_9ZZZZ</name>
<comment type="caution">
    <text evidence="1">The sequence shown here is derived from an EMBL/GenBank/DDBJ whole genome shotgun (WGS) entry which is preliminary data.</text>
</comment>